<sequence>MKVLVIGANGQIGQILIDQLQQSEYYEPIAMIRNVEQQSKFEEKGVQTVVGDLEGSVKDLEMAMQGVDAIVFTAGSGGKTGPDKTLLVDLDGASKTIEAAENLAVKRYIMVSAIQAHNRENWSEQIKPYFVAKHHADRILANSTLDFTIVRPGILVNETATGKIKIAENLERSTITRADVASTIVSVLKAENTLKKSFDLINGETEIEVAVKAFE</sequence>
<evidence type="ECO:0000313" key="2">
    <source>
        <dbReference type="EMBL" id="MBB6511576.1"/>
    </source>
</evidence>
<dbReference type="InterPro" id="IPR036291">
    <property type="entry name" value="NAD(P)-bd_dom_sf"/>
</dbReference>
<dbReference type="RefSeq" id="WP_184243932.1">
    <property type="nucleotide sequence ID" value="NZ_BAAACU010000022.1"/>
</dbReference>
<keyword evidence="3" id="KW-1185">Reference proteome</keyword>
<evidence type="ECO:0000259" key="1">
    <source>
        <dbReference type="Pfam" id="PF13460"/>
    </source>
</evidence>
<accession>A0A841RJB5</accession>
<reference evidence="2 3" key="1">
    <citation type="submission" date="2020-08" db="EMBL/GenBank/DDBJ databases">
        <title>Genomic Encyclopedia of Type Strains, Phase IV (KMG-IV): sequencing the most valuable type-strain genomes for metagenomic binning, comparative biology and taxonomic classification.</title>
        <authorList>
            <person name="Goeker M."/>
        </authorList>
    </citation>
    <scope>NUCLEOTIDE SEQUENCE [LARGE SCALE GENOMIC DNA]</scope>
    <source>
        <strain evidence="2 3">DSM 11805</strain>
    </source>
</reference>
<dbReference type="InterPro" id="IPR016040">
    <property type="entry name" value="NAD(P)-bd_dom"/>
</dbReference>
<dbReference type="CDD" id="cd05243">
    <property type="entry name" value="SDR_a5"/>
    <property type="match status" value="1"/>
</dbReference>
<dbReference type="AlphaFoldDB" id="A0A841RJB5"/>
<dbReference type="PANTHER" id="PTHR15020:SF50">
    <property type="entry name" value="UPF0659 PROTEIN YMR090W"/>
    <property type="match status" value="1"/>
</dbReference>
<dbReference type="Proteomes" id="UP000572212">
    <property type="component" value="Unassembled WGS sequence"/>
</dbReference>
<comment type="caution">
    <text evidence="2">The sequence shown here is derived from an EMBL/GenBank/DDBJ whole genome shotgun (WGS) entry which is preliminary data.</text>
</comment>
<dbReference type="Pfam" id="PF13460">
    <property type="entry name" value="NAD_binding_10"/>
    <property type="match status" value="1"/>
</dbReference>
<proteinExistence type="predicted"/>
<protein>
    <submittedName>
        <fullName evidence="2">Uncharacterized protein YbjT (DUF2867 family)</fullName>
    </submittedName>
</protein>
<organism evidence="2 3">
    <name type="scientific">Gracilibacillus halotolerans</name>
    <dbReference type="NCBI Taxonomy" id="74386"/>
    <lineage>
        <taxon>Bacteria</taxon>
        <taxon>Bacillati</taxon>
        <taxon>Bacillota</taxon>
        <taxon>Bacilli</taxon>
        <taxon>Bacillales</taxon>
        <taxon>Bacillaceae</taxon>
        <taxon>Gracilibacillus</taxon>
    </lineage>
</organism>
<evidence type="ECO:0000313" key="3">
    <source>
        <dbReference type="Proteomes" id="UP000572212"/>
    </source>
</evidence>
<dbReference type="EMBL" id="JACHON010000001">
    <property type="protein sequence ID" value="MBB6511576.1"/>
    <property type="molecule type" value="Genomic_DNA"/>
</dbReference>
<dbReference type="Gene3D" id="3.40.50.720">
    <property type="entry name" value="NAD(P)-binding Rossmann-like Domain"/>
    <property type="match status" value="1"/>
</dbReference>
<dbReference type="SUPFAM" id="SSF51735">
    <property type="entry name" value="NAD(P)-binding Rossmann-fold domains"/>
    <property type="match status" value="1"/>
</dbReference>
<gene>
    <name evidence="2" type="ORF">GGQ92_000343</name>
</gene>
<dbReference type="PANTHER" id="PTHR15020">
    <property type="entry name" value="FLAVIN REDUCTASE-RELATED"/>
    <property type="match status" value="1"/>
</dbReference>
<feature type="domain" description="NAD(P)-binding" evidence="1">
    <location>
        <begin position="7"/>
        <end position="190"/>
    </location>
</feature>
<name>A0A841RJB5_9BACI</name>